<evidence type="ECO:0000256" key="7">
    <source>
        <dbReference type="HAMAP-Rule" id="MF_01341"/>
    </source>
</evidence>
<evidence type="ECO:0000256" key="5">
    <source>
        <dbReference type="ARBA" id="ARBA00022980"/>
    </source>
</evidence>
<evidence type="ECO:0000259" key="11">
    <source>
        <dbReference type="PROSITE" id="PS50881"/>
    </source>
</evidence>
<dbReference type="InterPro" id="IPR005749">
    <property type="entry name" value="Ribosomal_uL15_bac-type"/>
</dbReference>
<dbReference type="FunFam" id="3.30.230.10:FF:000002">
    <property type="entry name" value="30S ribosomal protein S5"/>
    <property type="match status" value="1"/>
</dbReference>
<dbReference type="InterPro" id="IPR018192">
    <property type="entry name" value="Ribosomal_uS5_N_CS"/>
</dbReference>
<sequence length="335" mass="36271">MAQPEGKRRRGSRAPKEKPEFDQQIVDLARVTRVTKGGKQMSFRCCVLIGDRNGRVGYGIQKGKDVQIAVEKAVRQAKKHMILVPLIKETLPHTVHAKFKAADVMLKPAPKGSGIIAGSVIRTVLEMAGVPNASSKMLGKTNNKINNIKATFDALQSFHVKEKGSKKASKKIDETNDMYLKKRNQYNYMAIGAHTISKAFGSARQKKRVGRGNGSQKGTTAARGTKGQRARSGGKSRTAVRGMKQSLLKVPKLRGFTSMHPKAQAVSLRTLNRVAEEHVLVTPSFLKSKSVIKNISHPVKIVAGGTLTKNVTLQGCVATKAATAAIEQAGGSLRF</sequence>
<protein>
    <recommendedName>
        <fullName evidence="7">Large ribosomal subunit protein uL15</fullName>
    </recommendedName>
</protein>
<dbReference type="AlphaFoldDB" id="A0A0G1E981"/>
<comment type="caution">
    <text evidence="12">The sequence shown here is derived from an EMBL/GenBank/DDBJ whole genome shotgun (WGS) entry which is preliminary data.</text>
</comment>
<dbReference type="Gene3D" id="3.30.160.20">
    <property type="match status" value="1"/>
</dbReference>
<dbReference type="PROSITE" id="PS00585">
    <property type="entry name" value="RIBOSOMAL_S5"/>
    <property type="match status" value="1"/>
</dbReference>
<dbReference type="GO" id="GO:0006412">
    <property type="term" value="P:translation"/>
    <property type="evidence" value="ECO:0007669"/>
    <property type="project" value="UniProtKB-UniRule"/>
</dbReference>
<comment type="subunit">
    <text evidence="7">Part of the 50S ribosomal subunit.</text>
</comment>
<dbReference type="InterPro" id="IPR021131">
    <property type="entry name" value="Ribosomal_uL15/eL18"/>
</dbReference>
<comment type="similarity">
    <text evidence="2 8">Belongs to the universal ribosomal protein uS5 family.</text>
</comment>
<dbReference type="InterPro" id="IPR000851">
    <property type="entry name" value="Ribosomal_uS5"/>
</dbReference>
<dbReference type="InterPro" id="IPR014721">
    <property type="entry name" value="Ribsml_uS5_D2-typ_fold_subgr"/>
</dbReference>
<dbReference type="GO" id="GO:0019843">
    <property type="term" value="F:rRNA binding"/>
    <property type="evidence" value="ECO:0007669"/>
    <property type="project" value="UniProtKB-UniRule"/>
</dbReference>
<organism evidence="12 13">
    <name type="scientific">Candidatus Magasanikbacteria bacterium GW2011_GWE2_42_7</name>
    <dbReference type="NCBI Taxonomy" id="1619052"/>
    <lineage>
        <taxon>Bacteria</taxon>
        <taxon>Candidatus Magasanikiibacteriota</taxon>
    </lineage>
</organism>
<dbReference type="HAMAP" id="MF_01341">
    <property type="entry name" value="Ribosomal_uL15"/>
    <property type="match status" value="1"/>
</dbReference>
<dbReference type="GO" id="GO:0015934">
    <property type="term" value="C:large ribosomal subunit"/>
    <property type="evidence" value="ECO:0007669"/>
    <property type="project" value="InterPro"/>
</dbReference>
<dbReference type="NCBIfam" id="TIGR01071">
    <property type="entry name" value="rplO_bact"/>
    <property type="match status" value="1"/>
</dbReference>
<dbReference type="InterPro" id="IPR005712">
    <property type="entry name" value="Ribosomal_uS5_bac-type"/>
</dbReference>
<dbReference type="SUPFAM" id="SSF54768">
    <property type="entry name" value="dsRNA-binding domain-like"/>
    <property type="match status" value="1"/>
</dbReference>
<dbReference type="PROSITE" id="PS00475">
    <property type="entry name" value="RIBOSOMAL_L15"/>
    <property type="match status" value="1"/>
</dbReference>
<comment type="function">
    <text evidence="7">Binds to the 23S rRNA.</text>
</comment>
<dbReference type="PANTHER" id="PTHR48277">
    <property type="entry name" value="MITOCHONDRIAL RIBOSOMAL PROTEIN S5"/>
    <property type="match status" value="1"/>
</dbReference>
<keyword evidence="6 7" id="KW-0687">Ribonucleoprotein</keyword>
<dbReference type="InterPro" id="IPR036227">
    <property type="entry name" value="Ribosomal_uL15/eL18_sf"/>
</dbReference>
<dbReference type="PROSITE" id="PS50881">
    <property type="entry name" value="S5_DSRBD"/>
    <property type="match status" value="1"/>
</dbReference>
<evidence type="ECO:0000313" key="13">
    <source>
        <dbReference type="Proteomes" id="UP000033867"/>
    </source>
</evidence>
<dbReference type="InterPro" id="IPR013810">
    <property type="entry name" value="Ribosomal_uS5_N"/>
</dbReference>
<dbReference type="PANTHER" id="PTHR48277:SF1">
    <property type="entry name" value="MITOCHONDRIAL RIBOSOMAL PROTEIN S5"/>
    <property type="match status" value="1"/>
</dbReference>
<dbReference type="GO" id="GO:0003735">
    <property type="term" value="F:structural constituent of ribosome"/>
    <property type="evidence" value="ECO:0007669"/>
    <property type="project" value="UniProtKB-UniRule"/>
</dbReference>
<feature type="domain" description="S5 DRBM" evidence="11">
    <location>
        <begin position="21"/>
        <end position="84"/>
    </location>
</feature>
<reference evidence="12 13" key="1">
    <citation type="journal article" date="2015" name="Nature">
        <title>rRNA introns, odd ribosomes, and small enigmatic genomes across a large radiation of phyla.</title>
        <authorList>
            <person name="Brown C.T."/>
            <person name="Hug L.A."/>
            <person name="Thomas B.C."/>
            <person name="Sharon I."/>
            <person name="Castelle C.J."/>
            <person name="Singh A."/>
            <person name="Wilkins M.J."/>
            <person name="Williams K.H."/>
            <person name="Banfield J.F."/>
        </authorList>
    </citation>
    <scope>NUCLEOTIDE SEQUENCE [LARGE SCALE GENOMIC DNA]</scope>
</reference>
<gene>
    <name evidence="7" type="primary">rplO</name>
    <name evidence="12" type="ORF">UV42_C0036G0014</name>
</gene>
<keyword evidence="3 7" id="KW-0699">rRNA-binding</keyword>
<dbReference type="EMBL" id="LCEK01000036">
    <property type="protein sequence ID" value="KKS71118.1"/>
    <property type="molecule type" value="Genomic_DNA"/>
</dbReference>
<evidence type="ECO:0000256" key="9">
    <source>
        <dbReference type="RuleBase" id="RU003888"/>
    </source>
</evidence>
<evidence type="ECO:0000256" key="8">
    <source>
        <dbReference type="RuleBase" id="RU003823"/>
    </source>
</evidence>
<dbReference type="Proteomes" id="UP000033867">
    <property type="component" value="Unassembled WGS sequence"/>
</dbReference>
<keyword evidence="4 7" id="KW-0694">RNA-binding</keyword>
<keyword evidence="5 7" id="KW-0689">Ribosomal protein</keyword>
<dbReference type="InterPro" id="IPR005324">
    <property type="entry name" value="Ribosomal_uS5_C"/>
</dbReference>
<proteinExistence type="inferred from homology"/>
<evidence type="ECO:0000256" key="6">
    <source>
        <dbReference type="ARBA" id="ARBA00023274"/>
    </source>
</evidence>
<dbReference type="Gene3D" id="3.30.230.10">
    <property type="match status" value="1"/>
</dbReference>
<dbReference type="Pfam" id="PF00333">
    <property type="entry name" value="Ribosomal_S5"/>
    <property type="match status" value="1"/>
</dbReference>
<evidence type="ECO:0000256" key="3">
    <source>
        <dbReference type="ARBA" id="ARBA00022730"/>
    </source>
</evidence>
<dbReference type="InterPro" id="IPR030878">
    <property type="entry name" value="Ribosomal_uL15"/>
</dbReference>
<evidence type="ECO:0000256" key="4">
    <source>
        <dbReference type="ARBA" id="ARBA00022884"/>
    </source>
</evidence>
<evidence type="ECO:0000256" key="1">
    <source>
        <dbReference type="ARBA" id="ARBA00007320"/>
    </source>
</evidence>
<feature type="region of interest" description="Disordered" evidence="10">
    <location>
        <begin position="202"/>
        <end position="241"/>
    </location>
</feature>
<dbReference type="SUPFAM" id="SSF54211">
    <property type="entry name" value="Ribosomal protein S5 domain 2-like"/>
    <property type="match status" value="1"/>
</dbReference>
<evidence type="ECO:0000313" key="12">
    <source>
        <dbReference type="EMBL" id="KKS71118.1"/>
    </source>
</evidence>
<dbReference type="Gene3D" id="3.100.10.10">
    <property type="match status" value="1"/>
</dbReference>
<dbReference type="InterPro" id="IPR001196">
    <property type="entry name" value="Ribosomal_uL15_CS"/>
</dbReference>
<feature type="region of interest" description="Disordered" evidence="10">
    <location>
        <begin position="1"/>
        <end position="20"/>
    </location>
</feature>
<dbReference type="GO" id="GO:0005737">
    <property type="term" value="C:cytoplasm"/>
    <property type="evidence" value="ECO:0007669"/>
    <property type="project" value="UniProtKB-ARBA"/>
</dbReference>
<dbReference type="NCBIfam" id="TIGR01021">
    <property type="entry name" value="rpsE_bact"/>
    <property type="match status" value="1"/>
</dbReference>
<dbReference type="SUPFAM" id="SSF52080">
    <property type="entry name" value="Ribosomal proteins L15p and L18e"/>
    <property type="match status" value="1"/>
</dbReference>
<dbReference type="Pfam" id="PF00828">
    <property type="entry name" value="Ribosomal_L27A"/>
    <property type="match status" value="1"/>
</dbReference>
<accession>A0A0G1E981</accession>
<dbReference type="GO" id="GO:0015935">
    <property type="term" value="C:small ribosomal subunit"/>
    <property type="evidence" value="ECO:0007669"/>
    <property type="project" value="InterPro"/>
</dbReference>
<dbReference type="Pfam" id="PF03719">
    <property type="entry name" value="Ribosomal_S5_C"/>
    <property type="match status" value="1"/>
</dbReference>
<name>A0A0G1E981_9BACT</name>
<evidence type="ECO:0000256" key="2">
    <source>
        <dbReference type="ARBA" id="ARBA00008945"/>
    </source>
</evidence>
<dbReference type="InterPro" id="IPR020568">
    <property type="entry name" value="Ribosomal_Su5_D2-typ_SF"/>
</dbReference>
<comment type="similarity">
    <text evidence="1 7 9">Belongs to the universal ribosomal protein uL15 family.</text>
</comment>
<evidence type="ECO:0000256" key="10">
    <source>
        <dbReference type="SAM" id="MobiDB-lite"/>
    </source>
</evidence>